<name>A0ABV7PX16_9ACTN</name>
<feature type="signal peptide" evidence="2">
    <location>
        <begin position="1"/>
        <end position="24"/>
    </location>
</feature>
<organism evidence="3 4">
    <name type="scientific">Glycomyces rhizosphaerae</name>
    <dbReference type="NCBI Taxonomy" id="2054422"/>
    <lineage>
        <taxon>Bacteria</taxon>
        <taxon>Bacillati</taxon>
        <taxon>Actinomycetota</taxon>
        <taxon>Actinomycetes</taxon>
        <taxon>Glycomycetales</taxon>
        <taxon>Glycomycetaceae</taxon>
        <taxon>Glycomyces</taxon>
    </lineage>
</organism>
<accession>A0ABV7PX16</accession>
<keyword evidence="2" id="KW-0732">Signal</keyword>
<sequence>MPQWTRRIGALVGAAALASAAACGSSEGGDSEAENPPPGEGTQTDLLELLNESDRLVAELVSAENRIIEQCLEDQGHTVHDQFTIMDIGGYEAESLSLGLPTEGLFPEPDMAATWGFGAWADTTEGMESPDYAEYDAIRNPEEPDDSGEAGVLQEDMGPAIDNSAFDDLSEDDRLAWYIAYGGEEYAAWQGYSDEELEDQYQDDEGVWTTPKPGGCLLEMIESLYGEPELIVDEEEGSSRWSGRPESPEFQGTADDEILPAYRERVADEESAFLECLIDRDRGAWEFSDTGELGIWGYFVGVYTGEWESGDGADYAEGTPGPPADLPADFEGKRQYETELAVDFTECAAESGFGEASATEWEAVHLEYYRSIEPELFAWQDEIESALDKSQDLIRG</sequence>
<keyword evidence="4" id="KW-1185">Reference proteome</keyword>
<evidence type="ECO:0000256" key="1">
    <source>
        <dbReference type="SAM" id="MobiDB-lite"/>
    </source>
</evidence>
<evidence type="ECO:0000313" key="4">
    <source>
        <dbReference type="Proteomes" id="UP001595712"/>
    </source>
</evidence>
<feature type="region of interest" description="Disordered" evidence="1">
    <location>
        <begin position="23"/>
        <end position="43"/>
    </location>
</feature>
<feature type="chain" id="PRO_5047460074" evidence="2">
    <location>
        <begin position="25"/>
        <end position="396"/>
    </location>
</feature>
<evidence type="ECO:0000313" key="3">
    <source>
        <dbReference type="EMBL" id="MFC3492043.1"/>
    </source>
</evidence>
<protein>
    <submittedName>
        <fullName evidence="3">Uncharacterized protein</fullName>
    </submittedName>
</protein>
<reference evidence="4" key="1">
    <citation type="journal article" date="2019" name="Int. J. Syst. Evol. Microbiol.">
        <title>The Global Catalogue of Microorganisms (GCM) 10K type strain sequencing project: providing services to taxonomists for standard genome sequencing and annotation.</title>
        <authorList>
            <consortium name="The Broad Institute Genomics Platform"/>
            <consortium name="The Broad Institute Genome Sequencing Center for Infectious Disease"/>
            <person name="Wu L."/>
            <person name="Ma J."/>
        </authorList>
    </citation>
    <scope>NUCLEOTIDE SEQUENCE [LARGE SCALE GENOMIC DNA]</scope>
    <source>
        <strain evidence="4">CGMCC 4.7396</strain>
    </source>
</reference>
<comment type="caution">
    <text evidence="3">The sequence shown here is derived from an EMBL/GenBank/DDBJ whole genome shotgun (WGS) entry which is preliminary data.</text>
</comment>
<proteinExistence type="predicted"/>
<evidence type="ECO:0000256" key="2">
    <source>
        <dbReference type="SAM" id="SignalP"/>
    </source>
</evidence>
<dbReference type="Proteomes" id="UP001595712">
    <property type="component" value="Unassembled WGS sequence"/>
</dbReference>
<dbReference type="EMBL" id="JBHRWO010000006">
    <property type="protein sequence ID" value="MFC3492043.1"/>
    <property type="molecule type" value="Genomic_DNA"/>
</dbReference>
<gene>
    <name evidence="3" type="ORF">ACFO8M_06040</name>
</gene>
<dbReference type="PROSITE" id="PS51257">
    <property type="entry name" value="PROKAR_LIPOPROTEIN"/>
    <property type="match status" value="1"/>
</dbReference>
<dbReference type="RefSeq" id="WP_387971936.1">
    <property type="nucleotide sequence ID" value="NZ_JBHRWO010000006.1"/>
</dbReference>